<organism evidence="2 3">
    <name type="scientific">Acinetobacter bereziniae LMG 1003 = CIP 70.12</name>
    <dbReference type="NCBI Taxonomy" id="981324"/>
    <lineage>
        <taxon>Bacteria</taxon>
        <taxon>Pseudomonadati</taxon>
        <taxon>Pseudomonadota</taxon>
        <taxon>Gammaproteobacteria</taxon>
        <taxon>Moraxellales</taxon>
        <taxon>Moraxellaceae</taxon>
        <taxon>Acinetobacter</taxon>
    </lineage>
</organism>
<dbReference type="OrthoDB" id="86940at2"/>
<reference evidence="2 3" key="1">
    <citation type="submission" date="2013-02" db="EMBL/GenBank/DDBJ databases">
        <title>The Genome Sequence of Acinetobacter bereziniae CIP 70.12.</title>
        <authorList>
            <consortium name="The Broad Institute Genome Sequencing Platform"/>
            <consortium name="The Broad Institute Genome Sequencing Center for Infectious Disease"/>
            <person name="Cerqueira G."/>
            <person name="Feldgarden M."/>
            <person name="Courvalin P."/>
            <person name="Perichon B."/>
            <person name="Grillot-Courvalin C."/>
            <person name="Clermont D."/>
            <person name="Rocha E."/>
            <person name="Yoon E.-J."/>
            <person name="Nemec A."/>
            <person name="Walker B."/>
            <person name="Young S.K."/>
            <person name="Zeng Q."/>
            <person name="Gargeya S."/>
            <person name="Fitzgerald M."/>
            <person name="Haas B."/>
            <person name="Abouelleil A."/>
            <person name="Alvarado L."/>
            <person name="Arachchi H.M."/>
            <person name="Berlin A.M."/>
            <person name="Chapman S.B."/>
            <person name="Dewar J."/>
            <person name="Goldberg J."/>
            <person name="Griggs A."/>
            <person name="Gujja S."/>
            <person name="Hansen M."/>
            <person name="Howarth C."/>
            <person name="Imamovic A."/>
            <person name="Larimer J."/>
            <person name="McCowan C."/>
            <person name="Murphy C."/>
            <person name="Neiman D."/>
            <person name="Pearson M."/>
            <person name="Priest M."/>
            <person name="Roberts A."/>
            <person name="Saif S."/>
            <person name="Shea T."/>
            <person name="Sisk P."/>
            <person name="Sykes S."/>
            <person name="Wortman J."/>
            <person name="Nusbaum C."/>
            <person name="Birren B."/>
        </authorList>
    </citation>
    <scope>NUCLEOTIDE SEQUENCE [LARGE SCALE GENOMIC DNA]</scope>
    <source>
        <strain evidence="2 3">CIP 70.12</strain>
    </source>
</reference>
<gene>
    <name evidence="2" type="ORF">F938_02487</name>
</gene>
<dbReference type="EMBL" id="APQG01000033">
    <property type="protein sequence ID" value="ENV95465.1"/>
    <property type="molecule type" value="Genomic_DNA"/>
</dbReference>
<feature type="chain" id="PRO_5004141554" evidence="1">
    <location>
        <begin position="22"/>
        <end position="233"/>
    </location>
</feature>
<dbReference type="AlphaFoldDB" id="N9ERR2"/>
<evidence type="ECO:0000313" key="3">
    <source>
        <dbReference type="Proteomes" id="UP000013251"/>
    </source>
</evidence>
<sequence>MFKIINTCLFIMACLPVISFANQSIGALQKFVPHDWEILSQAKGDLNQDGKEDIALLIQPKNKHQHKRKLLILLKTDQQLQLKLSQHIPKWTYRANEPCAEDALDDSSLNIKNQRLELLFNSMSSCSNTYGLITTYSFKLNQNHFHLIGYDSSYLDKITGQQDEISINFLTRKAKLSTTPNIFAEVETPPKVIWKTINSAKSHTVETVPWENEALVFNFSAQFIGEKNNEKQN</sequence>
<evidence type="ECO:0000313" key="2">
    <source>
        <dbReference type="EMBL" id="ENV95465.1"/>
    </source>
</evidence>
<comment type="caution">
    <text evidence="2">The sequence shown here is derived from an EMBL/GenBank/DDBJ whole genome shotgun (WGS) entry which is preliminary data.</text>
</comment>
<dbReference type="GeneID" id="69462984"/>
<feature type="signal peptide" evidence="1">
    <location>
        <begin position="1"/>
        <end position="21"/>
    </location>
</feature>
<dbReference type="Proteomes" id="UP000013251">
    <property type="component" value="Unassembled WGS sequence"/>
</dbReference>
<protein>
    <submittedName>
        <fullName evidence="2">Uncharacterized protein</fullName>
    </submittedName>
</protein>
<evidence type="ECO:0000256" key="1">
    <source>
        <dbReference type="SAM" id="SignalP"/>
    </source>
</evidence>
<dbReference type="PATRIC" id="fig|1217650.3.peg.2436"/>
<dbReference type="HOGENOM" id="CLU_088896_1_0_6"/>
<keyword evidence="1" id="KW-0732">Signal</keyword>
<name>N9ERR2_ACIBZ</name>
<keyword evidence="3" id="KW-1185">Reference proteome</keyword>
<proteinExistence type="predicted"/>
<dbReference type="RefSeq" id="WP_005032164.1">
    <property type="nucleotide sequence ID" value="NZ_KB849756.1"/>
</dbReference>
<accession>N9ERR2</accession>